<sequence>MKSIDGVKHKPDHTCGTRSRREAKQQRRQAEYKNVLHRAGRLGVHTLNLEAATAQGQ</sequence>
<gene>
    <name evidence="2" type="ORF">NNL38_13880</name>
</gene>
<keyword evidence="3" id="KW-1185">Reference proteome</keyword>
<name>A0ABY5GDS5_9GAMM</name>
<evidence type="ECO:0008006" key="4">
    <source>
        <dbReference type="Google" id="ProtNLM"/>
    </source>
</evidence>
<evidence type="ECO:0000256" key="1">
    <source>
        <dbReference type="SAM" id="MobiDB-lite"/>
    </source>
</evidence>
<feature type="region of interest" description="Disordered" evidence="1">
    <location>
        <begin position="1"/>
        <end position="31"/>
    </location>
</feature>
<protein>
    <recommendedName>
        <fullName evidence="4">Transcriptional regulator</fullName>
    </recommendedName>
</protein>
<reference evidence="2" key="1">
    <citation type="submission" date="2022-07" db="EMBL/GenBank/DDBJ databases">
        <title>Genome sequencing of Photobacterium atrarenae GJH2-4.</title>
        <authorList>
            <person name="Park S.-J."/>
        </authorList>
    </citation>
    <scope>NUCLEOTIDE SEQUENCE</scope>
    <source>
        <strain evidence="2">GJH2-4</strain>
    </source>
</reference>
<organism evidence="2 3">
    <name type="scientific">Photobacterium atrarenae</name>
    <dbReference type="NCBI Taxonomy" id="865757"/>
    <lineage>
        <taxon>Bacteria</taxon>
        <taxon>Pseudomonadati</taxon>
        <taxon>Pseudomonadota</taxon>
        <taxon>Gammaproteobacteria</taxon>
        <taxon>Vibrionales</taxon>
        <taxon>Vibrionaceae</taxon>
        <taxon>Photobacterium</taxon>
    </lineage>
</organism>
<dbReference type="EMBL" id="CP101508">
    <property type="protein sequence ID" value="UTV27395.1"/>
    <property type="molecule type" value="Genomic_DNA"/>
</dbReference>
<dbReference type="RefSeq" id="WP_255388611.1">
    <property type="nucleotide sequence ID" value="NZ_CP101508.1"/>
</dbReference>
<evidence type="ECO:0000313" key="2">
    <source>
        <dbReference type="EMBL" id="UTV27395.1"/>
    </source>
</evidence>
<proteinExistence type="predicted"/>
<evidence type="ECO:0000313" key="3">
    <source>
        <dbReference type="Proteomes" id="UP001057998"/>
    </source>
</evidence>
<dbReference type="Proteomes" id="UP001057998">
    <property type="component" value="Chromosome 1"/>
</dbReference>
<accession>A0ABY5GDS5</accession>